<reference evidence="2" key="1">
    <citation type="submission" date="2020-05" db="EMBL/GenBank/DDBJ databases">
        <title>Chitinophaga laudate sp. nov., isolated from a tropical peat swamp.</title>
        <authorList>
            <person name="Goh C.B.S."/>
            <person name="Lee M.S."/>
            <person name="Parimannan S."/>
            <person name="Pasbakhsh P."/>
            <person name="Yule C.M."/>
            <person name="Rajandas H."/>
            <person name="Loke S."/>
            <person name="Croft L."/>
            <person name="Tan J.B.L."/>
        </authorList>
    </citation>
    <scope>NUCLEOTIDE SEQUENCE</scope>
    <source>
        <strain evidence="2">Mgbs1</strain>
    </source>
</reference>
<gene>
    <name evidence="2" type="ORF">ECE50_008545</name>
</gene>
<comment type="caution">
    <text evidence="2">The sequence shown here is derived from an EMBL/GenBank/DDBJ whole genome shotgun (WGS) entry which is preliminary data.</text>
</comment>
<dbReference type="OrthoDB" id="629901at2"/>
<accession>A0A9Q5D864</accession>
<protein>
    <submittedName>
        <fullName evidence="2">Uncharacterized protein</fullName>
    </submittedName>
</protein>
<dbReference type="Proteomes" id="UP000281028">
    <property type="component" value="Unassembled WGS sequence"/>
</dbReference>
<dbReference type="EMBL" id="RIAR02000001">
    <property type="protein sequence ID" value="NSL86876.1"/>
    <property type="molecule type" value="Genomic_DNA"/>
</dbReference>
<organism evidence="2 3">
    <name type="scientific">Chitinophaga solisilvae</name>
    <dbReference type="NCBI Taxonomy" id="1233460"/>
    <lineage>
        <taxon>Bacteria</taxon>
        <taxon>Pseudomonadati</taxon>
        <taxon>Bacteroidota</taxon>
        <taxon>Chitinophagia</taxon>
        <taxon>Chitinophagales</taxon>
        <taxon>Chitinophagaceae</taxon>
        <taxon>Chitinophaga</taxon>
    </lineage>
</organism>
<proteinExistence type="predicted"/>
<dbReference type="AlphaFoldDB" id="A0A9Q5D864"/>
<feature type="signal peptide" evidence="1">
    <location>
        <begin position="1"/>
        <end position="32"/>
    </location>
</feature>
<sequence>MKSLYKLSRLQFTCGSLCVLLALFIPSLPTLAATAGDSILTAPPPSRLAAQASRKWSACKNQLLRRSEKQLKAIRKTDMDIYRQLFKLDSNAAKGLYPQGVEQMYDAGIAGIKKRTAAVAGAVRGEYQPYVDSLRGILSFAEKLSPGATGGKIKSSLEGLNELQGKLQEADQVKEFIQQRKALIKEYLSQYKVLPGGLKDSYDKLNKELYYYSAQLREYREALNDPDKMLKKTLAVMNKVPAFKSFMEKHSMLSEIFGGSSAAESVLRGSADLITREQIQSRIQTQVSTGGAGAAGVLTQQLRNARQQIGEVQSKMLANGNDAGNLDLPEGYQPDKLKKKTLWQRIEYSWNLQNQPATNVLPVISALGLSAGYKFSDDMVAGIGGAYQLGLGKNISELKLSNQGISLRTFFDLKLRKSFWLTAAAEENYMHEFSKIDEISHLRYWQPGALIGVMKKTKIGKQTNSIQVLFDILAARQVPRGQPIKIRLAHKL</sequence>
<evidence type="ECO:0000256" key="1">
    <source>
        <dbReference type="SAM" id="SignalP"/>
    </source>
</evidence>
<evidence type="ECO:0000313" key="2">
    <source>
        <dbReference type="EMBL" id="NSL86876.1"/>
    </source>
</evidence>
<name>A0A9Q5D864_9BACT</name>
<feature type="chain" id="PRO_5040147766" evidence="1">
    <location>
        <begin position="33"/>
        <end position="492"/>
    </location>
</feature>
<keyword evidence="1" id="KW-0732">Signal</keyword>
<keyword evidence="3" id="KW-1185">Reference proteome</keyword>
<evidence type="ECO:0000313" key="3">
    <source>
        <dbReference type="Proteomes" id="UP000281028"/>
    </source>
</evidence>